<name>A0ACC0UB18_9AGAM</name>
<protein>
    <submittedName>
        <fullName evidence="1">Uncharacterized protein</fullName>
    </submittedName>
</protein>
<dbReference type="Proteomes" id="UP001207468">
    <property type="component" value="Unassembled WGS sequence"/>
</dbReference>
<proteinExistence type="predicted"/>
<accession>A0ACC0UB18</accession>
<organism evidence="1 2">
    <name type="scientific">Russula earlei</name>
    <dbReference type="NCBI Taxonomy" id="71964"/>
    <lineage>
        <taxon>Eukaryota</taxon>
        <taxon>Fungi</taxon>
        <taxon>Dikarya</taxon>
        <taxon>Basidiomycota</taxon>
        <taxon>Agaricomycotina</taxon>
        <taxon>Agaricomycetes</taxon>
        <taxon>Russulales</taxon>
        <taxon>Russulaceae</taxon>
        <taxon>Russula</taxon>
    </lineage>
</organism>
<comment type="caution">
    <text evidence="1">The sequence shown here is derived from an EMBL/GenBank/DDBJ whole genome shotgun (WGS) entry which is preliminary data.</text>
</comment>
<reference evidence="1" key="1">
    <citation type="submission" date="2021-03" db="EMBL/GenBank/DDBJ databases">
        <title>Evolutionary priming and transition to the ectomycorrhizal habit in an iconic lineage of mushroom-forming fungi: is preadaptation a requirement?</title>
        <authorList>
            <consortium name="DOE Joint Genome Institute"/>
            <person name="Looney B.P."/>
            <person name="Miyauchi S."/>
            <person name="Morin E."/>
            <person name="Drula E."/>
            <person name="Courty P.E."/>
            <person name="Chicoki N."/>
            <person name="Fauchery L."/>
            <person name="Kohler A."/>
            <person name="Kuo A."/>
            <person name="LaButti K."/>
            <person name="Pangilinan J."/>
            <person name="Lipzen A."/>
            <person name="Riley R."/>
            <person name="Andreopoulos W."/>
            <person name="He G."/>
            <person name="Johnson J."/>
            <person name="Barry K.W."/>
            <person name="Grigoriev I.V."/>
            <person name="Nagy L."/>
            <person name="Hibbett D."/>
            <person name="Henrissat B."/>
            <person name="Matheny P.B."/>
            <person name="Labbe J."/>
            <person name="Martin A.F."/>
        </authorList>
    </citation>
    <scope>NUCLEOTIDE SEQUENCE</scope>
    <source>
        <strain evidence="1">BPL698</strain>
    </source>
</reference>
<evidence type="ECO:0000313" key="1">
    <source>
        <dbReference type="EMBL" id="KAI9508426.1"/>
    </source>
</evidence>
<gene>
    <name evidence="1" type="ORF">F5148DRAFT_908167</name>
</gene>
<keyword evidence="2" id="KW-1185">Reference proteome</keyword>
<dbReference type="EMBL" id="JAGFNK010000091">
    <property type="protein sequence ID" value="KAI9508426.1"/>
    <property type="molecule type" value="Genomic_DNA"/>
</dbReference>
<sequence>MVVDHGRRVLISHPHRRLSTRHPDCRKPAGGPGRDVHDKRLPYRPSPSPSLFKCLSKEVHAMPSSPRHGARPDESRALSCLLSCCNAALRSSSLLLFAPHCLPRGGASHGCTPYADLLLPAARRTRDRSRSVSSNLVPCHAMPRRLASPCRGASPRLASASSYIYGAVHNTPHIASRSRRSPLVLSLSVRSLVPGTRRRMASPRSRNRRAAFIWEPLAAFTFESSLGASLESNGVPALRDAADAAFPISPLSR</sequence>
<evidence type="ECO:0000313" key="2">
    <source>
        <dbReference type="Proteomes" id="UP001207468"/>
    </source>
</evidence>